<gene>
    <name evidence="3" type="ORF">Nepgr_001718</name>
</gene>
<evidence type="ECO:0000313" key="3">
    <source>
        <dbReference type="EMBL" id="GMG99878.1"/>
    </source>
</evidence>
<feature type="domain" description="C2" evidence="2">
    <location>
        <begin position="1"/>
        <end position="109"/>
    </location>
</feature>
<organism evidence="3 4">
    <name type="scientific">Nepenthes gracilis</name>
    <name type="common">Slender pitcher plant</name>
    <dbReference type="NCBI Taxonomy" id="150966"/>
    <lineage>
        <taxon>Eukaryota</taxon>
        <taxon>Viridiplantae</taxon>
        <taxon>Streptophyta</taxon>
        <taxon>Embryophyta</taxon>
        <taxon>Tracheophyta</taxon>
        <taxon>Spermatophyta</taxon>
        <taxon>Magnoliopsida</taxon>
        <taxon>eudicotyledons</taxon>
        <taxon>Gunneridae</taxon>
        <taxon>Pentapetalae</taxon>
        <taxon>Caryophyllales</taxon>
        <taxon>Nepenthaceae</taxon>
        <taxon>Nepenthes</taxon>
    </lineage>
</organism>
<dbReference type="EMBL" id="BSYO01000001">
    <property type="protein sequence ID" value="GMG99878.1"/>
    <property type="molecule type" value="Genomic_DNA"/>
</dbReference>
<dbReference type="Gene3D" id="2.60.40.150">
    <property type="entry name" value="C2 domain"/>
    <property type="match status" value="1"/>
</dbReference>
<sequence>MSSITYKLLEINVISAQDLATIGRSMHTYVIAWINSARKLTTRTDPKGHNNPKWNDKFVFRVDDDFLNSETAAVMIEIYNQAWLRDVIVGSARVLVSSLIPYQKSSTRFVALQIRRPSGRPQGILNVCVSVHDGTMKSMPLCSELSSSGLGYLDDRNRSHNTNSSSVHTDSLTNNNKIDQLRRTKSERSWSVMDDQKPKPPGSTCNGSMVGTEVSAAAPANGKTGKKAANGSDLYSDVGPSPSVVAAAVAKGLYPIKAATPKDDAASSILQWSDDQSEEGLRSKLERWRMEFHPSNGRIRSKAHSTKRKHASRRSKGKGAYTCFGKAFGCEFTIVCGAGNGSRRKHRSKVHLSPSDNNSGSYVSFRR</sequence>
<evidence type="ECO:0000256" key="1">
    <source>
        <dbReference type="SAM" id="MobiDB-lite"/>
    </source>
</evidence>
<accession>A0AAD3P4Y3</accession>
<proteinExistence type="predicted"/>
<reference evidence="3" key="1">
    <citation type="submission" date="2023-05" db="EMBL/GenBank/DDBJ databases">
        <title>Nepenthes gracilis genome sequencing.</title>
        <authorList>
            <person name="Fukushima K."/>
        </authorList>
    </citation>
    <scope>NUCLEOTIDE SEQUENCE</scope>
    <source>
        <strain evidence="3">SING2019-196</strain>
    </source>
</reference>
<evidence type="ECO:0000313" key="4">
    <source>
        <dbReference type="Proteomes" id="UP001279734"/>
    </source>
</evidence>
<dbReference type="InterPro" id="IPR035892">
    <property type="entry name" value="C2_domain_sf"/>
</dbReference>
<dbReference type="InterPro" id="IPR044750">
    <property type="entry name" value="C2_SRC2/BAP"/>
</dbReference>
<feature type="compositionally biased region" description="Polar residues" evidence="1">
    <location>
        <begin position="354"/>
        <end position="367"/>
    </location>
</feature>
<feature type="region of interest" description="Disordered" evidence="1">
    <location>
        <begin position="341"/>
        <end position="367"/>
    </location>
</feature>
<dbReference type="PANTHER" id="PTHR32246:SF143">
    <property type="entry name" value="CALCIUM-DEPENDENT LIPID-BINDING (CALB DOMAIN) FAMILY PROTEIN"/>
    <property type="match status" value="1"/>
</dbReference>
<name>A0AAD3P4Y3_NEPGR</name>
<dbReference type="GO" id="GO:0006952">
    <property type="term" value="P:defense response"/>
    <property type="evidence" value="ECO:0007669"/>
    <property type="project" value="InterPro"/>
</dbReference>
<dbReference type="SMART" id="SM00239">
    <property type="entry name" value="C2"/>
    <property type="match status" value="1"/>
</dbReference>
<feature type="compositionally biased region" description="Polar residues" evidence="1">
    <location>
        <begin position="160"/>
        <end position="178"/>
    </location>
</feature>
<dbReference type="CDD" id="cd04051">
    <property type="entry name" value="C2_SRC2_like"/>
    <property type="match status" value="1"/>
</dbReference>
<dbReference type="Pfam" id="PF00168">
    <property type="entry name" value="C2"/>
    <property type="match status" value="1"/>
</dbReference>
<dbReference type="PROSITE" id="PS50004">
    <property type="entry name" value="C2"/>
    <property type="match status" value="1"/>
</dbReference>
<evidence type="ECO:0000259" key="2">
    <source>
        <dbReference type="PROSITE" id="PS50004"/>
    </source>
</evidence>
<protein>
    <recommendedName>
        <fullName evidence="2">C2 domain-containing protein</fullName>
    </recommendedName>
</protein>
<dbReference type="PANTHER" id="PTHR32246">
    <property type="entry name" value="INGRESSION PROTEIN FIC1"/>
    <property type="match status" value="1"/>
</dbReference>
<feature type="compositionally biased region" description="Basic and acidic residues" evidence="1">
    <location>
        <begin position="179"/>
        <end position="198"/>
    </location>
</feature>
<dbReference type="SUPFAM" id="SSF49562">
    <property type="entry name" value="C2 domain (Calcium/lipid-binding domain, CaLB)"/>
    <property type="match status" value="1"/>
</dbReference>
<dbReference type="InterPro" id="IPR000008">
    <property type="entry name" value="C2_dom"/>
</dbReference>
<comment type="caution">
    <text evidence="3">The sequence shown here is derived from an EMBL/GenBank/DDBJ whole genome shotgun (WGS) entry which is preliminary data.</text>
</comment>
<keyword evidence="4" id="KW-1185">Reference proteome</keyword>
<feature type="region of interest" description="Disordered" evidence="1">
    <location>
        <begin position="153"/>
        <end position="210"/>
    </location>
</feature>
<dbReference type="Proteomes" id="UP001279734">
    <property type="component" value="Unassembled WGS sequence"/>
</dbReference>
<dbReference type="AlphaFoldDB" id="A0AAD3P4Y3"/>